<proteinExistence type="predicted"/>
<dbReference type="EMBL" id="CAJVPW010003265">
    <property type="protein sequence ID" value="CAG8521376.1"/>
    <property type="molecule type" value="Genomic_DNA"/>
</dbReference>
<sequence>MTEQNRLRYLRMNQDVLHADVYQRLADKASNIGMHMVVFNPTESATRVLTCANQQKTTLTAFFETCATIEAAHQYTHQELYFVDPSAGEHFYLRLLLTVVHGPRLFDHLRMINGILCPTFKDAYMALDLLEDDNEWIYCLEEAAVMRSGTQLRSLFTIILTHSTLTQPYNLWICFRANMCDDLHPFLYNKYGILDLTEDQIYDFGLFLLDEILYDSNKSLNMFPSMPFWEHDWGHYRGNILIYEQLNCNYDILQEIVNECVIQLNHEQHIAYQDILNSVNEQSESEEIKQFTQWLLEIVDRTNISKNNMITIPKNMIVSSDLKSFINKTYSNICINNICTDQYLRDRIILSFRNDDVKHINLAVLDLFSGNERMYLSSDNATTD</sequence>
<comment type="caution">
    <text evidence="1">The sequence shown here is derived from an EMBL/GenBank/DDBJ whole genome shotgun (WGS) entry which is preliminary data.</text>
</comment>
<gene>
    <name evidence="1" type="ORF">SPELUC_LOCUS3948</name>
</gene>
<evidence type="ECO:0000313" key="2">
    <source>
        <dbReference type="Proteomes" id="UP000789366"/>
    </source>
</evidence>
<evidence type="ECO:0000313" key="1">
    <source>
        <dbReference type="EMBL" id="CAG8521376.1"/>
    </source>
</evidence>
<name>A0ACA9LEP5_9GLOM</name>
<feature type="non-terminal residue" evidence="1">
    <location>
        <position position="384"/>
    </location>
</feature>
<accession>A0ACA9LEP5</accession>
<dbReference type="Proteomes" id="UP000789366">
    <property type="component" value="Unassembled WGS sequence"/>
</dbReference>
<protein>
    <submittedName>
        <fullName evidence="1">1196_t:CDS:1</fullName>
    </submittedName>
</protein>
<keyword evidence="2" id="KW-1185">Reference proteome</keyword>
<organism evidence="1 2">
    <name type="scientific">Cetraspora pellucida</name>
    <dbReference type="NCBI Taxonomy" id="1433469"/>
    <lineage>
        <taxon>Eukaryota</taxon>
        <taxon>Fungi</taxon>
        <taxon>Fungi incertae sedis</taxon>
        <taxon>Mucoromycota</taxon>
        <taxon>Glomeromycotina</taxon>
        <taxon>Glomeromycetes</taxon>
        <taxon>Diversisporales</taxon>
        <taxon>Gigasporaceae</taxon>
        <taxon>Cetraspora</taxon>
    </lineage>
</organism>
<reference evidence="1" key="1">
    <citation type="submission" date="2021-06" db="EMBL/GenBank/DDBJ databases">
        <authorList>
            <person name="Kallberg Y."/>
            <person name="Tangrot J."/>
            <person name="Rosling A."/>
        </authorList>
    </citation>
    <scope>NUCLEOTIDE SEQUENCE</scope>
    <source>
        <strain evidence="1">28 12/20/2015</strain>
    </source>
</reference>